<protein>
    <submittedName>
        <fullName evidence="2">Mga helix-turn-helix domain protein</fullName>
    </submittedName>
</protein>
<dbReference type="Pfam" id="PF05043">
    <property type="entry name" value="Mga"/>
    <property type="match status" value="1"/>
</dbReference>
<name>A0AAJ0LF13_LATCU</name>
<dbReference type="RefSeq" id="WP_056966246.1">
    <property type="nucleotide sequence ID" value="NZ_AZDL01000021.1"/>
</dbReference>
<reference evidence="2 3" key="1">
    <citation type="journal article" date="2015" name="Genome Announc.">
        <title>Expanding the biotechnology potential of lactobacilli through comparative genomics of 213 strains and associated genera.</title>
        <authorList>
            <person name="Sun Z."/>
            <person name="Harris H.M."/>
            <person name="McCann A."/>
            <person name="Guo C."/>
            <person name="Argimon S."/>
            <person name="Zhang W."/>
            <person name="Yang X."/>
            <person name="Jeffery I.B."/>
            <person name="Cooney J.C."/>
            <person name="Kagawa T.F."/>
            <person name="Liu W."/>
            <person name="Song Y."/>
            <person name="Salvetti E."/>
            <person name="Wrobel A."/>
            <person name="Rasinkangas P."/>
            <person name="Parkhill J."/>
            <person name="Rea M.C."/>
            <person name="O'Sullivan O."/>
            <person name="Ritari J."/>
            <person name="Douillard F.P."/>
            <person name="Paul Ross R."/>
            <person name="Yang R."/>
            <person name="Briner A.E."/>
            <person name="Felis G.E."/>
            <person name="de Vos W.M."/>
            <person name="Barrangou R."/>
            <person name="Klaenhammer T.R."/>
            <person name="Caufield P.W."/>
            <person name="Cui Y."/>
            <person name="Zhang H."/>
            <person name="O'Toole P.W."/>
        </authorList>
    </citation>
    <scope>NUCLEOTIDE SEQUENCE [LARGE SCALE GENOMIC DNA]</scope>
    <source>
        <strain evidence="2 3">DSM 20019</strain>
    </source>
</reference>
<feature type="domain" description="Mga helix-turn-helix" evidence="1">
    <location>
        <begin position="102"/>
        <end position="178"/>
    </location>
</feature>
<gene>
    <name evidence="2" type="ORF">FC08_GL000628</name>
</gene>
<dbReference type="AlphaFoldDB" id="A0AAJ0LF13"/>
<dbReference type="Proteomes" id="UP000050828">
    <property type="component" value="Unassembled WGS sequence"/>
</dbReference>
<dbReference type="EMBL" id="AZDL01000021">
    <property type="protein sequence ID" value="KRK92647.1"/>
    <property type="molecule type" value="Genomic_DNA"/>
</dbReference>
<evidence type="ECO:0000313" key="3">
    <source>
        <dbReference type="Proteomes" id="UP000050828"/>
    </source>
</evidence>
<evidence type="ECO:0000313" key="2">
    <source>
        <dbReference type="EMBL" id="KRK92647.1"/>
    </source>
</evidence>
<dbReference type="InterPro" id="IPR007737">
    <property type="entry name" value="Mga_HTH"/>
</dbReference>
<sequence>MNASESIFLTQAENDKYALLMEIVGLKRDELPVKKRIELSRNNQPLVEDVNLKQVAMLLNRSYGSLYNMYMSIIGDLKEIIGPDVDDIKTLFSVPTDAYHYLLVNKSEAFDFIKILLKGETVTFQEFWEAHDTSKATALRHLKGVRDLIRSFDIRMYYDSLRLEGDENKIHLVLTMLFWMATEGHTWPFEDVKRDDALKAFDVAIDRFQLEKTNILTRELGAYSIVLTYFRLLQGHTVSTELDGDFIRYPVPNMVSEYLK</sequence>
<evidence type="ECO:0000259" key="1">
    <source>
        <dbReference type="Pfam" id="PF05043"/>
    </source>
</evidence>
<proteinExistence type="predicted"/>
<dbReference type="GeneID" id="49611253"/>
<accession>A0AAJ0LF13</accession>
<organism evidence="2 3">
    <name type="scientific">Latilactobacillus curvatus JCM 1096 = DSM 20019</name>
    <dbReference type="NCBI Taxonomy" id="1293592"/>
    <lineage>
        <taxon>Bacteria</taxon>
        <taxon>Bacillati</taxon>
        <taxon>Bacillota</taxon>
        <taxon>Bacilli</taxon>
        <taxon>Lactobacillales</taxon>
        <taxon>Lactobacillaceae</taxon>
        <taxon>Latilactobacillus</taxon>
    </lineage>
</organism>
<comment type="caution">
    <text evidence="2">The sequence shown here is derived from an EMBL/GenBank/DDBJ whole genome shotgun (WGS) entry which is preliminary data.</text>
</comment>